<dbReference type="Pfam" id="PF01380">
    <property type="entry name" value="SIS"/>
    <property type="match status" value="1"/>
</dbReference>
<dbReference type="InterPro" id="IPR000281">
    <property type="entry name" value="HTH_RpiR"/>
</dbReference>
<dbReference type="InterPro" id="IPR009057">
    <property type="entry name" value="Homeodomain-like_sf"/>
</dbReference>
<name>A0A252AQY5_9PROT</name>
<evidence type="ECO:0000256" key="2">
    <source>
        <dbReference type="ARBA" id="ARBA00023125"/>
    </source>
</evidence>
<dbReference type="GO" id="GO:0097367">
    <property type="term" value="F:carbohydrate derivative binding"/>
    <property type="evidence" value="ECO:0007669"/>
    <property type="project" value="InterPro"/>
</dbReference>
<dbReference type="Gene3D" id="3.40.50.10490">
    <property type="entry name" value="Glucose-6-phosphate isomerase like protein, domain 1"/>
    <property type="match status" value="1"/>
</dbReference>
<dbReference type="Proteomes" id="UP000194641">
    <property type="component" value="Unassembled WGS sequence"/>
</dbReference>
<dbReference type="InterPro" id="IPR036388">
    <property type="entry name" value="WH-like_DNA-bd_sf"/>
</dbReference>
<dbReference type="PANTHER" id="PTHR30514:SF18">
    <property type="entry name" value="RPIR-FAMILY TRANSCRIPTIONAL REGULATOR"/>
    <property type="match status" value="1"/>
</dbReference>
<accession>A0A252AQY5</accession>
<dbReference type="AlphaFoldDB" id="A0A252AQY5"/>
<dbReference type="PANTHER" id="PTHR30514">
    <property type="entry name" value="GLUCOKINASE"/>
    <property type="match status" value="1"/>
</dbReference>
<comment type="caution">
    <text evidence="5">The sequence shown here is derived from an EMBL/GenBank/DDBJ whole genome shotgun (WGS) entry which is preliminary data.</text>
</comment>
<dbReference type="PROSITE" id="PS51071">
    <property type="entry name" value="HTH_RPIR"/>
    <property type="match status" value="1"/>
</dbReference>
<dbReference type="InterPro" id="IPR035472">
    <property type="entry name" value="RpiR-like_SIS"/>
</dbReference>
<dbReference type="Gene3D" id="1.10.10.10">
    <property type="entry name" value="Winged helix-like DNA-binding domain superfamily/Winged helix DNA-binding domain"/>
    <property type="match status" value="1"/>
</dbReference>
<dbReference type="SUPFAM" id="SSF46689">
    <property type="entry name" value="Homeodomain-like"/>
    <property type="match status" value="1"/>
</dbReference>
<evidence type="ECO:0000313" key="5">
    <source>
        <dbReference type="EMBL" id="OUI92250.1"/>
    </source>
</evidence>
<reference evidence="6" key="1">
    <citation type="submission" date="2014-06" db="EMBL/GenBank/DDBJ databases">
        <authorList>
            <person name="Winans N.J."/>
            <person name="Newell P.D."/>
            <person name="Douglas A.E."/>
        </authorList>
    </citation>
    <scope>NUCLEOTIDE SEQUENCE [LARGE SCALE GENOMIC DNA]</scope>
</reference>
<dbReference type="EMBL" id="JOPA01000033">
    <property type="protein sequence ID" value="OUI92250.1"/>
    <property type="molecule type" value="Genomic_DNA"/>
</dbReference>
<dbReference type="InterPro" id="IPR047640">
    <property type="entry name" value="RpiR-like"/>
</dbReference>
<evidence type="ECO:0000313" key="6">
    <source>
        <dbReference type="Proteomes" id="UP000194641"/>
    </source>
</evidence>
<dbReference type="InterPro" id="IPR001347">
    <property type="entry name" value="SIS_dom"/>
</dbReference>
<dbReference type="CDD" id="cd05013">
    <property type="entry name" value="SIS_RpiR"/>
    <property type="match status" value="1"/>
</dbReference>
<protein>
    <recommendedName>
        <fullName evidence="4">HTH rpiR-type domain-containing protein</fullName>
    </recommendedName>
</protein>
<gene>
    <name evidence="5" type="ORF">HK17_10530</name>
</gene>
<keyword evidence="2" id="KW-0238">DNA-binding</keyword>
<evidence type="ECO:0000256" key="3">
    <source>
        <dbReference type="ARBA" id="ARBA00023163"/>
    </source>
</evidence>
<dbReference type="GO" id="GO:0003677">
    <property type="term" value="F:DNA binding"/>
    <property type="evidence" value="ECO:0007669"/>
    <property type="project" value="UniProtKB-KW"/>
</dbReference>
<evidence type="ECO:0000259" key="4">
    <source>
        <dbReference type="PROSITE" id="PS51071"/>
    </source>
</evidence>
<proteinExistence type="predicted"/>
<feature type="domain" description="HTH rpiR-type" evidence="4">
    <location>
        <begin position="5"/>
        <end position="81"/>
    </location>
</feature>
<keyword evidence="3" id="KW-0804">Transcription</keyword>
<dbReference type="GO" id="GO:0003700">
    <property type="term" value="F:DNA-binding transcription factor activity"/>
    <property type="evidence" value="ECO:0007669"/>
    <property type="project" value="InterPro"/>
</dbReference>
<sequence>MENDTPIEVRIMQIYEDLPAGERRLAEVILEMDGNFSGFTAGELAGRAGVSNPTAARFFRRLSYDNYQQAHNQARERASQGSPLTALRKKSRRGTVTFDFGLYADQEIRNLNRTSAEITGEQLESAVSLIRSARRIWIVGFRNSMTVGLYLHAILNLLRDGVTILPRAGMTLAEELVNMRNDDLIILVAFRRRPAIAARIIRTAQKRGTRILQLADLGVPSQSDGSILTLRCSMEGAGIFDSYAAAVTLVNCLGSLLEQSVGSAAANRLTQIENLLEEVDAINRGP</sequence>
<keyword evidence="1" id="KW-0805">Transcription regulation</keyword>
<dbReference type="RefSeq" id="WP_086612344.1">
    <property type="nucleotide sequence ID" value="NZ_JBDOBY010000004.1"/>
</dbReference>
<dbReference type="InterPro" id="IPR046348">
    <property type="entry name" value="SIS_dom_sf"/>
</dbReference>
<dbReference type="SUPFAM" id="SSF53697">
    <property type="entry name" value="SIS domain"/>
    <property type="match status" value="1"/>
</dbReference>
<evidence type="ECO:0000256" key="1">
    <source>
        <dbReference type="ARBA" id="ARBA00023015"/>
    </source>
</evidence>
<organism evidence="5 6">
    <name type="scientific">Acetobacter indonesiensis</name>
    <dbReference type="NCBI Taxonomy" id="104101"/>
    <lineage>
        <taxon>Bacteria</taxon>
        <taxon>Pseudomonadati</taxon>
        <taxon>Pseudomonadota</taxon>
        <taxon>Alphaproteobacteria</taxon>
        <taxon>Acetobacterales</taxon>
        <taxon>Acetobacteraceae</taxon>
        <taxon>Acetobacter</taxon>
    </lineage>
</organism>
<dbReference type="GO" id="GO:1901135">
    <property type="term" value="P:carbohydrate derivative metabolic process"/>
    <property type="evidence" value="ECO:0007669"/>
    <property type="project" value="InterPro"/>
</dbReference>